<dbReference type="InterPro" id="IPR002347">
    <property type="entry name" value="SDR_fam"/>
</dbReference>
<dbReference type="OrthoDB" id="542013at2759"/>
<accession>A0A8H6VYS6</accession>
<sequence>MKFSFSAFIKGQRSRRAPVTTADLSGKTILVVGANAGLGFEATKHFATMKPGRLILACRSETRGQEALEKLRAEINCTTAELWILDLADFGSVQSFADKFEREGGRLDIILANAATILPKYQPTRQGWETCLQVNCLSMPLLALLLLPHMVKTAEQYGTVPRIVVVASEVHHWASIERRVVEGPNILGTLGSKEYCTSKAMGTRYFLTKLLNIMFVRAMNKHLSTTAPIVVNAVNPGYCYSNIRTTFSGFQALIDSLMERAIALPTEIGSRQLVWAALGMENKPLGLKGEYISLEKVEEVSDYILSPEGATVQERIWTELVQILTKAERVSEVVNVHL</sequence>
<dbReference type="AlphaFoldDB" id="A0A8H6VYS6"/>
<dbReference type="RefSeq" id="XP_037218517.1">
    <property type="nucleotide sequence ID" value="XM_037365275.1"/>
</dbReference>
<dbReference type="PANTHER" id="PTHR43157">
    <property type="entry name" value="PHOSPHATIDYLINOSITOL-GLYCAN BIOSYNTHESIS CLASS F PROTEIN-RELATED"/>
    <property type="match status" value="1"/>
</dbReference>
<dbReference type="GO" id="GO:0016491">
    <property type="term" value="F:oxidoreductase activity"/>
    <property type="evidence" value="ECO:0007669"/>
    <property type="project" value="UniProtKB-KW"/>
</dbReference>
<dbReference type="Pfam" id="PF00106">
    <property type="entry name" value="adh_short"/>
    <property type="match status" value="1"/>
</dbReference>
<dbReference type="PRINTS" id="PR00081">
    <property type="entry name" value="GDHRDH"/>
</dbReference>
<evidence type="ECO:0000313" key="3">
    <source>
        <dbReference type="Proteomes" id="UP000636479"/>
    </source>
</evidence>
<reference evidence="2" key="1">
    <citation type="submission" date="2020-05" db="EMBL/GenBank/DDBJ databases">
        <title>Mycena genomes resolve the evolution of fungal bioluminescence.</title>
        <authorList>
            <person name="Tsai I.J."/>
        </authorList>
    </citation>
    <scope>NUCLEOTIDE SEQUENCE</scope>
    <source>
        <strain evidence="2">171206Taipei</strain>
    </source>
</reference>
<evidence type="ECO:0000256" key="1">
    <source>
        <dbReference type="ARBA" id="ARBA00023002"/>
    </source>
</evidence>
<proteinExistence type="predicted"/>
<dbReference type="InterPro" id="IPR036291">
    <property type="entry name" value="NAD(P)-bd_dom_sf"/>
</dbReference>
<dbReference type="GeneID" id="59347791"/>
<comment type="caution">
    <text evidence="2">The sequence shown here is derived from an EMBL/GenBank/DDBJ whole genome shotgun (WGS) entry which is preliminary data.</text>
</comment>
<dbReference type="SUPFAM" id="SSF51735">
    <property type="entry name" value="NAD(P)-binding Rossmann-fold domains"/>
    <property type="match status" value="1"/>
</dbReference>
<keyword evidence="1" id="KW-0560">Oxidoreductase</keyword>
<name>A0A8H6VYS6_9AGAR</name>
<evidence type="ECO:0000313" key="2">
    <source>
        <dbReference type="EMBL" id="KAF7299129.1"/>
    </source>
</evidence>
<gene>
    <name evidence="2" type="ORF">MIND_00861400</name>
</gene>
<dbReference type="Proteomes" id="UP000636479">
    <property type="component" value="Unassembled WGS sequence"/>
</dbReference>
<protein>
    <recommendedName>
        <fullName evidence="4">NAD(P)-binding protein</fullName>
    </recommendedName>
</protein>
<dbReference type="EMBL" id="JACAZF010000007">
    <property type="protein sequence ID" value="KAF7299129.1"/>
    <property type="molecule type" value="Genomic_DNA"/>
</dbReference>
<keyword evidence="3" id="KW-1185">Reference proteome</keyword>
<dbReference type="PANTHER" id="PTHR43157:SF31">
    <property type="entry name" value="PHOSPHATIDYLINOSITOL-GLYCAN BIOSYNTHESIS CLASS F PROTEIN"/>
    <property type="match status" value="1"/>
</dbReference>
<dbReference type="Gene3D" id="3.40.50.720">
    <property type="entry name" value="NAD(P)-binding Rossmann-like Domain"/>
    <property type="match status" value="1"/>
</dbReference>
<evidence type="ECO:0008006" key="4">
    <source>
        <dbReference type="Google" id="ProtNLM"/>
    </source>
</evidence>
<organism evidence="2 3">
    <name type="scientific">Mycena indigotica</name>
    <dbReference type="NCBI Taxonomy" id="2126181"/>
    <lineage>
        <taxon>Eukaryota</taxon>
        <taxon>Fungi</taxon>
        <taxon>Dikarya</taxon>
        <taxon>Basidiomycota</taxon>
        <taxon>Agaricomycotina</taxon>
        <taxon>Agaricomycetes</taxon>
        <taxon>Agaricomycetidae</taxon>
        <taxon>Agaricales</taxon>
        <taxon>Marasmiineae</taxon>
        <taxon>Mycenaceae</taxon>
        <taxon>Mycena</taxon>
    </lineage>
</organism>